<evidence type="ECO:0000313" key="1">
    <source>
        <dbReference type="EMBL" id="KAK9240834.1"/>
    </source>
</evidence>
<keyword evidence="2" id="KW-1185">Reference proteome</keyword>
<proteinExistence type="predicted"/>
<reference evidence="2" key="1">
    <citation type="journal article" date="2024" name="Front. Bioeng. Biotechnol.">
        <title>Genome-scale model development and genomic sequencing of the oleaginous clade Lipomyces.</title>
        <authorList>
            <person name="Czajka J.J."/>
            <person name="Han Y."/>
            <person name="Kim J."/>
            <person name="Mondo S.J."/>
            <person name="Hofstad B.A."/>
            <person name="Robles A."/>
            <person name="Haridas S."/>
            <person name="Riley R."/>
            <person name="LaButti K."/>
            <person name="Pangilinan J."/>
            <person name="Andreopoulos W."/>
            <person name="Lipzen A."/>
            <person name="Yan J."/>
            <person name="Wang M."/>
            <person name="Ng V."/>
            <person name="Grigoriev I.V."/>
            <person name="Spatafora J.W."/>
            <person name="Magnuson J.K."/>
            <person name="Baker S.E."/>
            <person name="Pomraning K.R."/>
        </authorList>
    </citation>
    <scope>NUCLEOTIDE SEQUENCE [LARGE SCALE GENOMIC DNA]</scope>
    <source>
        <strain evidence="2">CBS 7786</strain>
    </source>
</reference>
<protein>
    <submittedName>
        <fullName evidence="1">Uncharacterized protein</fullName>
    </submittedName>
</protein>
<evidence type="ECO:0000313" key="2">
    <source>
        <dbReference type="Proteomes" id="UP001433508"/>
    </source>
</evidence>
<accession>A0ACC3TAP1</accession>
<dbReference type="Proteomes" id="UP001433508">
    <property type="component" value="Unassembled WGS sequence"/>
</dbReference>
<gene>
    <name evidence="1" type="ORF">V1525DRAFT_423456</name>
</gene>
<organism evidence="1 2">
    <name type="scientific">Lipomyces kononenkoae</name>
    <name type="common">Yeast</name>
    <dbReference type="NCBI Taxonomy" id="34357"/>
    <lineage>
        <taxon>Eukaryota</taxon>
        <taxon>Fungi</taxon>
        <taxon>Dikarya</taxon>
        <taxon>Ascomycota</taxon>
        <taxon>Saccharomycotina</taxon>
        <taxon>Lipomycetes</taxon>
        <taxon>Lipomycetales</taxon>
        <taxon>Lipomycetaceae</taxon>
        <taxon>Lipomyces</taxon>
    </lineage>
</organism>
<comment type="caution">
    <text evidence="1">The sequence shown here is derived from an EMBL/GenBank/DDBJ whole genome shotgun (WGS) entry which is preliminary data.</text>
</comment>
<dbReference type="EMBL" id="MU971337">
    <property type="protein sequence ID" value="KAK9240834.1"/>
    <property type="molecule type" value="Genomic_DNA"/>
</dbReference>
<name>A0ACC3TAP1_LIPKO</name>
<sequence length="201" mass="23449">MRREQIRLPEDETIGASNSPRITAKDGQSGFQMEPDGVIIFRTKRSRDIKAVVEVRISQTYAHLLEKARKCVFGKKCNIVILLAFDERRPYERPNRHICLATSEETRWIEQMRLDWHSQRHVWLDQLREGFIEVVRINPSPDERDSLLKRRYVLLNEGRNESSSVTRSVGDIRMGELIPRESLNNIAASEVIIDFFDAEDL</sequence>